<evidence type="ECO:0000256" key="1">
    <source>
        <dbReference type="SAM" id="MobiDB-lite"/>
    </source>
</evidence>
<dbReference type="PANTHER" id="PTHR35989">
    <property type="entry name" value="MEDIATOR OF RNA POLYMERASE II TRANSCRIPTION SUBUNIT 32"/>
    <property type="match status" value="1"/>
</dbReference>
<keyword evidence="3" id="KW-1185">Reference proteome</keyword>
<organism evidence="2 3">
    <name type="scientific">Trapa incisa</name>
    <dbReference type="NCBI Taxonomy" id="236973"/>
    <lineage>
        <taxon>Eukaryota</taxon>
        <taxon>Viridiplantae</taxon>
        <taxon>Streptophyta</taxon>
        <taxon>Embryophyta</taxon>
        <taxon>Tracheophyta</taxon>
        <taxon>Spermatophyta</taxon>
        <taxon>Magnoliopsida</taxon>
        <taxon>eudicotyledons</taxon>
        <taxon>Gunneridae</taxon>
        <taxon>Pentapetalae</taxon>
        <taxon>rosids</taxon>
        <taxon>malvids</taxon>
        <taxon>Myrtales</taxon>
        <taxon>Lythraceae</taxon>
        <taxon>Trapa</taxon>
    </lineage>
</organism>
<dbReference type="GO" id="GO:0010150">
    <property type="term" value="P:leaf senescence"/>
    <property type="evidence" value="ECO:0007669"/>
    <property type="project" value="InterPro"/>
</dbReference>
<gene>
    <name evidence="2" type="ORF">SAY87_026317</name>
</gene>
<evidence type="ECO:0000313" key="3">
    <source>
        <dbReference type="Proteomes" id="UP001345219"/>
    </source>
</evidence>
<dbReference type="Proteomes" id="UP001345219">
    <property type="component" value="Chromosome 20"/>
</dbReference>
<name>A0AAN7JKL2_9MYRT</name>
<evidence type="ECO:0000313" key="2">
    <source>
        <dbReference type="EMBL" id="KAK4747280.1"/>
    </source>
</evidence>
<dbReference type="PANTHER" id="PTHR35989:SF1">
    <property type="entry name" value="MEDIATOR OF RNA POLYMERASE II TRANSCRIPTION SUBUNIT 32"/>
    <property type="match status" value="1"/>
</dbReference>
<accession>A0AAN7JKL2</accession>
<sequence length="122" mass="13044">MDSLVDNLNSAYQEFIFAPANVLEAKEWTDAQRASTTDSALENFKHKTGSECLVDEATGNLAGKPGQGAFTGLPPISAVRLEQMSKAVRFLVIDLQNAAGGCQARSSSSTPFDARFSEDSVQ</sequence>
<proteinExistence type="predicted"/>
<dbReference type="GO" id="GO:0009631">
    <property type="term" value="P:cold acclimation"/>
    <property type="evidence" value="ECO:0007669"/>
    <property type="project" value="InterPro"/>
</dbReference>
<reference evidence="2 3" key="1">
    <citation type="journal article" date="2023" name="Hortic Res">
        <title>Pangenome of water caltrop reveals structural variations and asymmetric subgenome divergence after allopolyploidization.</title>
        <authorList>
            <person name="Zhang X."/>
            <person name="Chen Y."/>
            <person name="Wang L."/>
            <person name="Yuan Y."/>
            <person name="Fang M."/>
            <person name="Shi L."/>
            <person name="Lu R."/>
            <person name="Comes H.P."/>
            <person name="Ma Y."/>
            <person name="Chen Y."/>
            <person name="Huang G."/>
            <person name="Zhou Y."/>
            <person name="Zheng Z."/>
            <person name="Qiu Y."/>
        </authorList>
    </citation>
    <scope>NUCLEOTIDE SEQUENCE [LARGE SCALE GENOMIC DNA]</scope>
    <source>
        <tissue evidence="2">Roots</tissue>
    </source>
</reference>
<dbReference type="InterPro" id="IPR033244">
    <property type="entry name" value="MED32"/>
</dbReference>
<dbReference type="GO" id="GO:0006355">
    <property type="term" value="P:regulation of DNA-templated transcription"/>
    <property type="evidence" value="ECO:0007669"/>
    <property type="project" value="InterPro"/>
</dbReference>
<dbReference type="AlphaFoldDB" id="A0AAN7JKL2"/>
<dbReference type="GO" id="GO:0016592">
    <property type="term" value="C:mediator complex"/>
    <property type="evidence" value="ECO:0007669"/>
    <property type="project" value="InterPro"/>
</dbReference>
<comment type="caution">
    <text evidence="2">The sequence shown here is derived from an EMBL/GenBank/DDBJ whole genome shotgun (WGS) entry which is preliminary data.</text>
</comment>
<protein>
    <submittedName>
        <fullName evidence="2">Uncharacterized protein</fullName>
    </submittedName>
</protein>
<dbReference type="EMBL" id="JAXIOK010000020">
    <property type="protein sequence ID" value="KAK4747280.1"/>
    <property type="molecule type" value="Genomic_DNA"/>
</dbReference>
<feature type="region of interest" description="Disordered" evidence="1">
    <location>
        <begin position="100"/>
        <end position="122"/>
    </location>
</feature>
<dbReference type="GO" id="GO:0048364">
    <property type="term" value="P:root development"/>
    <property type="evidence" value="ECO:0007669"/>
    <property type="project" value="InterPro"/>
</dbReference>